<proteinExistence type="predicted"/>
<sequence length="168" mass="18393">MVGSMPPPLPLPPPSTVAPAMGMEMAKEEEEAVKGNTDCVYFLAYPFTCKKPPIGEGRLEELGKWLKREFHVCGNMWDSSSVDIAASGLGWFAIGLMGEAKLDVWTYDGVVIVCNAILPNRSHDFEVAGFTVSKSVSTADLTSNKQPCYWKTGEFVKGEESRNILVKD</sequence>
<dbReference type="Proteomes" id="UP000224567">
    <property type="component" value="Unassembled WGS sequence"/>
</dbReference>
<protein>
    <submittedName>
        <fullName evidence="1">Zinc finger CCCH domain-containing protein 17</fullName>
    </submittedName>
</protein>
<dbReference type="PANTHER" id="PTHR46434">
    <property type="entry name" value="GENETIC INTERACTOR OF PROHIBITINS 3, MITOCHONDRIAL"/>
    <property type="match status" value="1"/>
</dbReference>
<dbReference type="STRING" id="33114.A0A2G2XN97"/>
<gene>
    <name evidence="1" type="ORF">CQW23_01313</name>
</gene>
<evidence type="ECO:0000313" key="1">
    <source>
        <dbReference type="EMBL" id="PHT58950.1"/>
    </source>
</evidence>
<evidence type="ECO:0000313" key="2">
    <source>
        <dbReference type="Proteomes" id="UP000224567"/>
    </source>
</evidence>
<reference evidence="1 2" key="1">
    <citation type="journal article" date="2017" name="Genome Biol.">
        <title>New reference genome sequences of hot pepper reveal the massive evolution of plant disease-resistance genes by retroduplication.</title>
        <authorList>
            <person name="Kim S."/>
            <person name="Park J."/>
            <person name="Yeom S.I."/>
            <person name="Kim Y.M."/>
            <person name="Seo E."/>
            <person name="Kim K.T."/>
            <person name="Kim M.S."/>
            <person name="Lee J.M."/>
            <person name="Cheong K."/>
            <person name="Shin H.S."/>
            <person name="Kim S.B."/>
            <person name="Han K."/>
            <person name="Lee J."/>
            <person name="Park M."/>
            <person name="Lee H.A."/>
            <person name="Lee H.Y."/>
            <person name="Lee Y."/>
            <person name="Oh S."/>
            <person name="Lee J.H."/>
            <person name="Choi E."/>
            <person name="Choi E."/>
            <person name="Lee S.E."/>
            <person name="Jeon J."/>
            <person name="Kim H."/>
            <person name="Choi G."/>
            <person name="Song H."/>
            <person name="Lee J."/>
            <person name="Lee S.C."/>
            <person name="Kwon J.K."/>
            <person name="Lee H.Y."/>
            <person name="Koo N."/>
            <person name="Hong Y."/>
            <person name="Kim R.W."/>
            <person name="Kang W.H."/>
            <person name="Huh J.H."/>
            <person name="Kang B.C."/>
            <person name="Yang T.J."/>
            <person name="Lee Y.H."/>
            <person name="Bennetzen J.L."/>
            <person name="Choi D."/>
        </authorList>
    </citation>
    <scope>NUCLEOTIDE SEQUENCE [LARGE SCALE GENOMIC DNA]</scope>
    <source>
        <strain evidence="2">cv. PBC81</strain>
    </source>
</reference>
<dbReference type="AlphaFoldDB" id="A0A2G2XN97"/>
<name>A0A2G2XN97_CAPBA</name>
<dbReference type="OrthoDB" id="1696305at2759"/>
<dbReference type="GO" id="GO:0005739">
    <property type="term" value="C:mitochondrion"/>
    <property type="evidence" value="ECO:0007669"/>
    <property type="project" value="TreeGrafter"/>
</dbReference>
<dbReference type="InterPro" id="IPR050896">
    <property type="entry name" value="Mito_lipid_metab_GTPase"/>
</dbReference>
<accession>A0A2G2XN97</accession>
<comment type="caution">
    <text evidence="1">The sequence shown here is derived from an EMBL/GenBank/DDBJ whole genome shotgun (WGS) entry which is preliminary data.</text>
</comment>
<reference evidence="2" key="2">
    <citation type="journal article" date="2017" name="J. Anim. Genet.">
        <title>Multiple reference genome sequences of hot pepper reveal the massive evolution of plant disease resistance genes by retroduplication.</title>
        <authorList>
            <person name="Kim S."/>
            <person name="Park J."/>
            <person name="Yeom S.-I."/>
            <person name="Kim Y.-M."/>
            <person name="Seo E."/>
            <person name="Kim K.-T."/>
            <person name="Kim M.-S."/>
            <person name="Lee J.M."/>
            <person name="Cheong K."/>
            <person name="Shin H.-S."/>
            <person name="Kim S.-B."/>
            <person name="Han K."/>
            <person name="Lee J."/>
            <person name="Park M."/>
            <person name="Lee H.-A."/>
            <person name="Lee H.-Y."/>
            <person name="Lee Y."/>
            <person name="Oh S."/>
            <person name="Lee J.H."/>
            <person name="Choi E."/>
            <person name="Choi E."/>
            <person name="Lee S.E."/>
            <person name="Jeon J."/>
            <person name="Kim H."/>
            <person name="Choi G."/>
            <person name="Song H."/>
            <person name="Lee J."/>
            <person name="Lee S.-C."/>
            <person name="Kwon J.-K."/>
            <person name="Lee H.-Y."/>
            <person name="Koo N."/>
            <person name="Hong Y."/>
            <person name="Kim R.W."/>
            <person name="Kang W.-H."/>
            <person name="Huh J.H."/>
            <person name="Kang B.-C."/>
            <person name="Yang T.-J."/>
            <person name="Lee Y.-H."/>
            <person name="Bennetzen J.L."/>
            <person name="Choi D."/>
        </authorList>
    </citation>
    <scope>NUCLEOTIDE SEQUENCE [LARGE SCALE GENOMIC DNA]</scope>
    <source>
        <strain evidence="2">cv. PBC81</strain>
    </source>
</reference>
<dbReference type="PANTHER" id="PTHR46434:SF1">
    <property type="entry name" value="GENETIC INTERACTOR OF PROHIBITINS 3, MITOCHONDRIAL"/>
    <property type="match status" value="1"/>
</dbReference>
<keyword evidence="2" id="KW-1185">Reference proteome</keyword>
<organism evidence="1 2">
    <name type="scientific">Capsicum baccatum</name>
    <name type="common">Peruvian pepper</name>
    <dbReference type="NCBI Taxonomy" id="33114"/>
    <lineage>
        <taxon>Eukaryota</taxon>
        <taxon>Viridiplantae</taxon>
        <taxon>Streptophyta</taxon>
        <taxon>Embryophyta</taxon>
        <taxon>Tracheophyta</taxon>
        <taxon>Spermatophyta</taxon>
        <taxon>Magnoliopsida</taxon>
        <taxon>eudicotyledons</taxon>
        <taxon>Gunneridae</taxon>
        <taxon>Pentapetalae</taxon>
        <taxon>asterids</taxon>
        <taxon>lamiids</taxon>
        <taxon>Solanales</taxon>
        <taxon>Solanaceae</taxon>
        <taxon>Solanoideae</taxon>
        <taxon>Capsiceae</taxon>
        <taxon>Capsicum</taxon>
    </lineage>
</organism>
<dbReference type="EMBL" id="MLFT02000001">
    <property type="protein sequence ID" value="PHT58950.1"/>
    <property type="molecule type" value="Genomic_DNA"/>
</dbReference>